<dbReference type="Gene3D" id="3.30.1490.310">
    <property type="match status" value="1"/>
</dbReference>
<evidence type="ECO:0000256" key="13">
    <source>
        <dbReference type="ARBA" id="ARBA00047899"/>
    </source>
</evidence>
<dbReference type="InterPro" id="IPR032675">
    <property type="entry name" value="LRR_dom_sf"/>
</dbReference>
<evidence type="ECO:0000256" key="2">
    <source>
        <dbReference type="ARBA" id="ARBA00012513"/>
    </source>
</evidence>
<dbReference type="PRINTS" id="PR00019">
    <property type="entry name" value="LEURICHRPT"/>
</dbReference>
<comment type="subcellular location">
    <subcellularLocation>
        <location evidence="1">Cell membrane</location>
        <topology evidence="1">Single-pass type I membrane protein</topology>
    </subcellularLocation>
</comment>
<evidence type="ECO:0000256" key="12">
    <source>
        <dbReference type="ARBA" id="ARBA00023180"/>
    </source>
</evidence>
<dbReference type="Pfam" id="PF20141">
    <property type="entry name" value="Island"/>
    <property type="match status" value="1"/>
</dbReference>
<dbReference type="GO" id="GO:0005886">
    <property type="term" value="C:plasma membrane"/>
    <property type="evidence" value="ECO:0007669"/>
    <property type="project" value="UniProtKB-SubCell"/>
</dbReference>
<evidence type="ECO:0000256" key="11">
    <source>
        <dbReference type="ARBA" id="ARBA00023170"/>
    </source>
</evidence>
<dbReference type="Pfam" id="PF00560">
    <property type="entry name" value="LRR_1"/>
    <property type="match status" value="8"/>
</dbReference>
<evidence type="ECO:0000259" key="16">
    <source>
        <dbReference type="Pfam" id="PF20141"/>
    </source>
</evidence>
<accession>A0AAW2WNI7</accession>
<dbReference type="AlphaFoldDB" id="A0AAW2WNI7"/>
<keyword evidence="5" id="KW-0433">Leucine-rich repeat</keyword>
<dbReference type="PANTHER" id="PTHR27000">
    <property type="entry name" value="LEUCINE-RICH REPEAT RECEPTOR-LIKE PROTEIN KINASE FAMILY PROTEIN-RELATED"/>
    <property type="match status" value="1"/>
</dbReference>
<gene>
    <name evidence="17" type="ORF">Slati_2042400</name>
</gene>
<dbReference type="SUPFAM" id="SSF52058">
    <property type="entry name" value="L domain-like"/>
    <property type="match status" value="1"/>
</dbReference>
<sequence>MGGICGTLEELDLSSNQLTGGLPSNFVSCSSLVSLKLGNNQLSGSFLDTVVSSLTSLKYVSVPFNNITGPVPQSLTNCTQLQVLDLSSNTLTGNVPSEFCSRTLDSVLEKLLLPNNYLSGSVPSELGLCKKLRTIDLSFNNLNGSIPQEIWTLPEISDLVMWANQLRDIGNLVNLGILQLGNNSLSGEIPAGIGKCRSLMWLDLNSNELTGPIPAALAAQSGLIVPQDVSGRHYAFVRSGGRPECRGARWLVEFEGIRPDRLANFPMVHSCPSTTIYTGVIVYSFAGNGSMIYLDLSNNHLSGSIPENLGSMSFLEFLILGHNNITGEIPFSFGGLKSVAVLNLSHNKLQGRIPSGGQLTTFPALTYENNSGLCGDPLPPCESGKAHHASSSSNRGKKQDMAVGMVMCVVAIGMVMYIMAV</sequence>
<evidence type="ECO:0000256" key="1">
    <source>
        <dbReference type="ARBA" id="ARBA00004251"/>
    </source>
</evidence>
<comment type="catalytic activity">
    <reaction evidence="14">
        <text>L-seryl-[protein] + ATP = O-phospho-L-seryl-[protein] + ADP + H(+)</text>
        <dbReference type="Rhea" id="RHEA:17989"/>
        <dbReference type="Rhea" id="RHEA-COMP:9863"/>
        <dbReference type="Rhea" id="RHEA-COMP:11604"/>
        <dbReference type="ChEBI" id="CHEBI:15378"/>
        <dbReference type="ChEBI" id="CHEBI:29999"/>
        <dbReference type="ChEBI" id="CHEBI:30616"/>
        <dbReference type="ChEBI" id="CHEBI:83421"/>
        <dbReference type="ChEBI" id="CHEBI:456216"/>
        <dbReference type="EC" id="2.7.11.1"/>
    </reaction>
</comment>
<keyword evidence="8" id="KW-0677">Repeat</keyword>
<evidence type="ECO:0000256" key="6">
    <source>
        <dbReference type="ARBA" id="ARBA00022692"/>
    </source>
</evidence>
<keyword evidence="3" id="KW-1003">Cell membrane</keyword>
<evidence type="ECO:0000256" key="5">
    <source>
        <dbReference type="ARBA" id="ARBA00022614"/>
    </source>
</evidence>
<keyword evidence="17" id="KW-0808">Transferase</keyword>
<evidence type="ECO:0000313" key="17">
    <source>
        <dbReference type="EMBL" id="KAL0443197.1"/>
    </source>
</evidence>
<evidence type="ECO:0000256" key="9">
    <source>
        <dbReference type="ARBA" id="ARBA00022989"/>
    </source>
</evidence>
<evidence type="ECO:0000256" key="14">
    <source>
        <dbReference type="ARBA" id="ARBA00048679"/>
    </source>
</evidence>
<keyword evidence="10 15" id="KW-0472">Membrane</keyword>
<feature type="domain" description="Brassinosteroid receptor BRI1 island" evidence="16">
    <location>
        <begin position="222"/>
        <end position="285"/>
    </location>
</feature>
<dbReference type="EMBL" id="JACGWN010000007">
    <property type="protein sequence ID" value="KAL0443197.1"/>
    <property type="molecule type" value="Genomic_DNA"/>
</dbReference>
<keyword evidence="6 15" id="KW-0812">Transmembrane</keyword>
<keyword evidence="12" id="KW-0325">Glycoprotein</keyword>
<keyword evidence="9 15" id="KW-1133">Transmembrane helix</keyword>
<dbReference type="FunFam" id="3.80.10.10:FF:000383">
    <property type="entry name" value="Leucine-rich repeat receptor protein kinase EMS1"/>
    <property type="match status" value="1"/>
</dbReference>
<evidence type="ECO:0000256" key="10">
    <source>
        <dbReference type="ARBA" id="ARBA00023136"/>
    </source>
</evidence>
<name>A0AAW2WNI7_9LAMI</name>
<evidence type="ECO:0000256" key="4">
    <source>
        <dbReference type="ARBA" id="ARBA00022527"/>
    </source>
</evidence>
<comment type="caution">
    <text evidence="17">The sequence shown here is derived from an EMBL/GenBank/DDBJ whole genome shotgun (WGS) entry which is preliminary data.</text>
</comment>
<dbReference type="GO" id="GO:0004674">
    <property type="term" value="F:protein serine/threonine kinase activity"/>
    <property type="evidence" value="ECO:0007669"/>
    <property type="project" value="UniProtKB-KW"/>
</dbReference>
<reference evidence="17" key="2">
    <citation type="journal article" date="2024" name="Plant">
        <title>Genomic evolution and insights into agronomic trait innovations of Sesamum species.</title>
        <authorList>
            <person name="Miao H."/>
            <person name="Wang L."/>
            <person name="Qu L."/>
            <person name="Liu H."/>
            <person name="Sun Y."/>
            <person name="Le M."/>
            <person name="Wang Q."/>
            <person name="Wei S."/>
            <person name="Zheng Y."/>
            <person name="Lin W."/>
            <person name="Duan Y."/>
            <person name="Cao H."/>
            <person name="Xiong S."/>
            <person name="Wang X."/>
            <person name="Wei L."/>
            <person name="Li C."/>
            <person name="Ma Q."/>
            <person name="Ju M."/>
            <person name="Zhao R."/>
            <person name="Li G."/>
            <person name="Mu C."/>
            <person name="Tian Q."/>
            <person name="Mei H."/>
            <person name="Zhang T."/>
            <person name="Gao T."/>
            <person name="Zhang H."/>
        </authorList>
    </citation>
    <scope>NUCLEOTIDE SEQUENCE</scope>
    <source>
        <strain evidence="17">KEN1</strain>
    </source>
</reference>
<dbReference type="EC" id="2.7.11.1" evidence="2"/>
<evidence type="ECO:0000256" key="3">
    <source>
        <dbReference type="ARBA" id="ARBA00022475"/>
    </source>
</evidence>
<keyword evidence="4" id="KW-0723">Serine/threonine-protein kinase</keyword>
<protein>
    <recommendedName>
        <fullName evidence="2">non-specific serine/threonine protein kinase</fullName>
        <ecNumber evidence="2">2.7.11.1</ecNumber>
    </recommendedName>
</protein>
<feature type="transmembrane region" description="Helical" evidence="15">
    <location>
        <begin position="401"/>
        <end position="420"/>
    </location>
</feature>
<evidence type="ECO:0000256" key="15">
    <source>
        <dbReference type="SAM" id="Phobius"/>
    </source>
</evidence>
<organism evidence="17">
    <name type="scientific">Sesamum latifolium</name>
    <dbReference type="NCBI Taxonomy" id="2727402"/>
    <lineage>
        <taxon>Eukaryota</taxon>
        <taxon>Viridiplantae</taxon>
        <taxon>Streptophyta</taxon>
        <taxon>Embryophyta</taxon>
        <taxon>Tracheophyta</taxon>
        <taxon>Spermatophyta</taxon>
        <taxon>Magnoliopsida</taxon>
        <taxon>eudicotyledons</taxon>
        <taxon>Gunneridae</taxon>
        <taxon>Pentapetalae</taxon>
        <taxon>asterids</taxon>
        <taxon>lamiids</taxon>
        <taxon>Lamiales</taxon>
        <taxon>Pedaliaceae</taxon>
        <taxon>Sesamum</taxon>
    </lineage>
</organism>
<dbReference type="FunFam" id="3.80.10.10:FF:000095">
    <property type="entry name" value="LRR receptor-like serine/threonine-protein kinase GSO1"/>
    <property type="match status" value="1"/>
</dbReference>
<dbReference type="PANTHER" id="PTHR27000:SF800">
    <property type="entry name" value="OS11G0197000 PROTEIN"/>
    <property type="match status" value="1"/>
</dbReference>
<comment type="catalytic activity">
    <reaction evidence="13">
        <text>L-threonyl-[protein] + ATP = O-phospho-L-threonyl-[protein] + ADP + H(+)</text>
        <dbReference type="Rhea" id="RHEA:46608"/>
        <dbReference type="Rhea" id="RHEA-COMP:11060"/>
        <dbReference type="Rhea" id="RHEA-COMP:11605"/>
        <dbReference type="ChEBI" id="CHEBI:15378"/>
        <dbReference type="ChEBI" id="CHEBI:30013"/>
        <dbReference type="ChEBI" id="CHEBI:30616"/>
        <dbReference type="ChEBI" id="CHEBI:61977"/>
        <dbReference type="ChEBI" id="CHEBI:456216"/>
        <dbReference type="EC" id="2.7.11.1"/>
    </reaction>
</comment>
<keyword evidence="11 17" id="KW-0675">Receptor</keyword>
<dbReference type="Gene3D" id="3.80.10.10">
    <property type="entry name" value="Ribonuclease Inhibitor"/>
    <property type="match status" value="2"/>
</dbReference>
<keyword evidence="17" id="KW-0418">Kinase</keyword>
<dbReference type="InterPro" id="IPR045381">
    <property type="entry name" value="BRI1_island_dom"/>
</dbReference>
<reference evidence="17" key="1">
    <citation type="submission" date="2020-06" db="EMBL/GenBank/DDBJ databases">
        <authorList>
            <person name="Li T."/>
            <person name="Hu X."/>
            <person name="Zhang T."/>
            <person name="Song X."/>
            <person name="Zhang H."/>
            <person name="Dai N."/>
            <person name="Sheng W."/>
            <person name="Hou X."/>
            <person name="Wei L."/>
        </authorList>
    </citation>
    <scope>NUCLEOTIDE SEQUENCE</scope>
    <source>
        <strain evidence="17">KEN1</strain>
        <tissue evidence="17">Leaf</tissue>
    </source>
</reference>
<dbReference type="InterPro" id="IPR001611">
    <property type="entry name" value="Leu-rich_rpt"/>
</dbReference>
<proteinExistence type="predicted"/>
<evidence type="ECO:0000256" key="7">
    <source>
        <dbReference type="ARBA" id="ARBA00022729"/>
    </source>
</evidence>
<evidence type="ECO:0000256" key="8">
    <source>
        <dbReference type="ARBA" id="ARBA00022737"/>
    </source>
</evidence>
<keyword evidence="7" id="KW-0732">Signal</keyword>